<sequence length="224" mass="26235">MILKVFIITLLIIVIILNSKFIIELDSTDPNVYNELIIEKLNLPLFITMSSVIFLYKFIAGKYLSSIIQYSTLPLYLISHLAIFVTMFNALFLFIVMIIRIYNFIKDIIKKQIKLKKIKGFYKKCLIWIYKNLDPFYTVDLKSLNSNKLIKSLLLISYLIAGIIILVLFNRHIELDIANSAENFIGYLNKEYELYKGIFVVSLIPFTINYLTNKDNKLLKHKNK</sequence>
<keyword evidence="3" id="KW-1185">Reference proteome</keyword>
<dbReference type="EMBL" id="JACSQZ010000047">
    <property type="protein sequence ID" value="MBD7915842.1"/>
    <property type="molecule type" value="Genomic_DNA"/>
</dbReference>
<keyword evidence="1" id="KW-0472">Membrane</keyword>
<feature type="transmembrane region" description="Helical" evidence="1">
    <location>
        <begin position="76"/>
        <end position="102"/>
    </location>
</feature>
<keyword evidence="1" id="KW-1133">Transmembrane helix</keyword>
<reference evidence="2 3" key="1">
    <citation type="submission" date="2020-08" db="EMBL/GenBank/DDBJ databases">
        <title>A Genomic Blueprint of the Chicken Gut Microbiome.</title>
        <authorList>
            <person name="Gilroy R."/>
            <person name="Ravi A."/>
            <person name="Getino M."/>
            <person name="Pursley I."/>
            <person name="Horton D.L."/>
            <person name="Alikhan N.-F."/>
            <person name="Baker D."/>
            <person name="Gharbi K."/>
            <person name="Hall N."/>
            <person name="Watson M."/>
            <person name="Adriaenssens E.M."/>
            <person name="Foster-Nyarko E."/>
            <person name="Jarju S."/>
            <person name="Secka A."/>
            <person name="Antonio M."/>
            <person name="Oren A."/>
            <person name="Chaudhuri R."/>
            <person name="La Ragione R.M."/>
            <person name="Hildebrand F."/>
            <person name="Pallen M.J."/>
        </authorList>
    </citation>
    <scope>NUCLEOTIDE SEQUENCE [LARGE SCALE GENOMIC DNA]</scope>
    <source>
        <strain evidence="2 3">Sa3CUN1</strain>
    </source>
</reference>
<feature type="transmembrane region" description="Helical" evidence="1">
    <location>
        <begin position="6"/>
        <end position="23"/>
    </location>
</feature>
<gene>
    <name evidence="2" type="ORF">H9660_11870</name>
</gene>
<accession>A0ABR8Q5Y2</accession>
<evidence type="ECO:0000313" key="3">
    <source>
        <dbReference type="Proteomes" id="UP000640335"/>
    </source>
</evidence>
<name>A0ABR8Q5Y2_9CLOT</name>
<feature type="transmembrane region" description="Helical" evidence="1">
    <location>
        <begin position="152"/>
        <end position="173"/>
    </location>
</feature>
<proteinExistence type="predicted"/>
<comment type="caution">
    <text evidence="2">The sequence shown here is derived from an EMBL/GenBank/DDBJ whole genome shotgun (WGS) entry which is preliminary data.</text>
</comment>
<feature type="transmembrane region" description="Helical" evidence="1">
    <location>
        <begin position="43"/>
        <end position="64"/>
    </location>
</feature>
<evidence type="ECO:0000313" key="2">
    <source>
        <dbReference type="EMBL" id="MBD7915842.1"/>
    </source>
</evidence>
<protein>
    <submittedName>
        <fullName evidence="2">Uncharacterized protein</fullName>
    </submittedName>
</protein>
<dbReference type="Proteomes" id="UP000640335">
    <property type="component" value="Unassembled WGS sequence"/>
</dbReference>
<dbReference type="RefSeq" id="WP_191750595.1">
    <property type="nucleotide sequence ID" value="NZ_JACSQZ010000047.1"/>
</dbReference>
<evidence type="ECO:0000256" key="1">
    <source>
        <dbReference type="SAM" id="Phobius"/>
    </source>
</evidence>
<feature type="transmembrane region" description="Helical" evidence="1">
    <location>
        <begin position="193"/>
        <end position="212"/>
    </location>
</feature>
<organism evidence="2 3">
    <name type="scientific">Clostridium gallinarum</name>
    <dbReference type="NCBI Taxonomy" id="2762246"/>
    <lineage>
        <taxon>Bacteria</taxon>
        <taxon>Bacillati</taxon>
        <taxon>Bacillota</taxon>
        <taxon>Clostridia</taxon>
        <taxon>Eubacteriales</taxon>
        <taxon>Clostridiaceae</taxon>
        <taxon>Clostridium</taxon>
    </lineage>
</organism>
<keyword evidence="1" id="KW-0812">Transmembrane</keyword>